<name>A0A0B7H245_9FLAO</name>
<evidence type="ECO:0000256" key="3">
    <source>
        <dbReference type="ARBA" id="ARBA00022553"/>
    </source>
</evidence>
<evidence type="ECO:0000313" key="7">
    <source>
        <dbReference type="EMBL" id="CEN33470.1"/>
    </source>
</evidence>
<dbReference type="Pfam" id="PF02518">
    <property type="entry name" value="HATPase_c"/>
    <property type="match status" value="1"/>
</dbReference>
<dbReference type="InterPro" id="IPR003661">
    <property type="entry name" value="HisK_dim/P_dom"/>
</dbReference>
<reference evidence="7 8" key="1">
    <citation type="submission" date="2015-01" db="EMBL/GenBank/DDBJ databases">
        <authorList>
            <person name="Xiang T."/>
            <person name="Song Y."/>
            <person name="Huang L."/>
            <person name="Wang B."/>
            <person name="Wu P."/>
        </authorList>
    </citation>
    <scope>NUCLEOTIDE SEQUENCE [LARGE SCALE GENOMIC DNA]</scope>
    <source>
        <strain evidence="7 8">Cc12</strain>
    </source>
</reference>
<dbReference type="InterPro" id="IPR036890">
    <property type="entry name" value="HATPase_C_sf"/>
</dbReference>
<proteinExistence type="predicted"/>
<protein>
    <recommendedName>
        <fullName evidence="2">histidine kinase</fullName>
        <ecNumber evidence="2">2.7.13.3</ecNumber>
    </recommendedName>
</protein>
<dbReference type="InterPro" id="IPR050351">
    <property type="entry name" value="BphY/WalK/GraS-like"/>
</dbReference>
<dbReference type="Pfam" id="PF00512">
    <property type="entry name" value="HisKA"/>
    <property type="match status" value="1"/>
</dbReference>
<dbReference type="PROSITE" id="PS50109">
    <property type="entry name" value="HIS_KIN"/>
    <property type="match status" value="1"/>
</dbReference>
<dbReference type="CDD" id="cd00082">
    <property type="entry name" value="HisKA"/>
    <property type="match status" value="1"/>
</dbReference>
<dbReference type="InterPro" id="IPR003594">
    <property type="entry name" value="HATPase_dom"/>
</dbReference>
<dbReference type="EMBL" id="CDOE01000038">
    <property type="protein sequence ID" value="CEN33470.1"/>
    <property type="molecule type" value="Genomic_DNA"/>
</dbReference>
<organism evidence="7 8">
    <name type="scientific">Capnocytophaga canimorsus</name>
    <dbReference type="NCBI Taxonomy" id="28188"/>
    <lineage>
        <taxon>Bacteria</taxon>
        <taxon>Pseudomonadati</taxon>
        <taxon>Bacteroidota</taxon>
        <taxon>Flavobacteriia</taxon>
        <taxon>Flavobacteriales</taxon>
        <taxon>Flavobacteriaceae</taxon>
        <taxon>Capnocytophaga</taxon>
    </lineage>
</organism>
<evidence type="ECO:0000256" key="1">
    <source>
        <dbReference type="ARBA" id="ARBA00000085"/>
    </source>
</evidence>
<dbReference type="Gene3D" id="3.30.565.10">
    <property type="entry name" value="Histidine kinase-like ATPase, C-terminal domain"/>
    <property type="match status" value="1"/>
</dbReference>
<comment type="catalytic activity">
    <reaction evidence="1">
        <text>ATP + protein L-histidine = ADP + protein N-phospho-L-histidine.</text>
        <dbReference type="EC" id="2.7.13.3"/>
    </reaction>
</comment>
<dbReference type="GO" id="GO:0005886">
    <property type="term" value="C:plasma membrane"/>
    <property type="evidence" value="ECO:0007669"/>
    <property type="project" value="TreeGrafter"/>
</dbReference>
<keyword evidence="3" id="KW-0597">Phosphoprotein</keyword>
<dbReference type="PANTHER" id="PTHR45453">
    <property type="entry name" value="PHOSPHATE REGULON SENSOR PROTEIN PHOR"/>
    <property type="match status" value="1"/>
</dbReference>
<dbReference type="GO" id="GO:0016036">
    <property type="term" value="P:cellular response to phosphate starvation"/>
    <property type="evidence" value="ECO:0007669"/>
    <property type="project" value="TreeGrafter"/>
</dbReference>
<dbReference type="GeneID" id="69579767"/>
<dbReference type="SUPFAM" id="SSF47384">
    <property type="entry name" value="Homodimeric domain of signal transducing histidine kinase"/>
    <property type="match status" value="1"/>
</dbReference>
<dbReference type="Gene3D" id="1.10.287.130">
    <property type="match status" value="1"/>
</dbReference>
<dbReference type="SUPFAM" id="SSF55874">
    <property type="entry name" value="ATPase domain of HSP90 chaperone/DNA topoisomerase II/histidine kinase"/>
    <property type="match status" value="1"/>
</dbReference>
<dbReference type="GO" id="GO:0004721">
    <property type="term" value="F:phosphoprotein phosphatase activity"/>
    <property type="evidence" value="ECO:0007669"/>
    <property type="project" value="TreeGrafter"/>
</dbReference>
<evidence type="ECO:0000313" key="8">
    <source>
        <dbReference type="Proteomes" id="UP000044026"/>
    </source>
</evidence>
<keyword evidence="6" id="KW-0902">Two-component regulatory system</keyword>
<dbReference type="InterPro" id="IPR036097">
    <property type="entry name" value="HisK_dim/P_sf"/>
</dbReference>
<dbReference type="GO" id="GO:0000155">
    <property type="term" value="F:phosphorelay sensor kinase activity"/>
    <property type="evidence" value="ECO:0007669"/>
    <property type="project" value="InterPro"/>
</dbReference>
<dbReference type="InterPro" id="IPR005467">
    <property type="entry name" value="His_kinase_dom"/>
</dbReference>
<dbReference type="RefSeq" id="WP_041998978.1">
    <property type="nucleotide sequence ID" value="NZ_CP022382.1"/>
</dbReference>
<evidence type="ECO:0000256" key="6">
    <source>
        <dbReference type="ARBA" id="ARBA00023012"/>
    </source>
</evidence>
<gene>
    <name evidence="7" type="ORF">CCAN12_430005</name>
</gene>
<sequence length="427" mass="50260">MSVSLKNYTLKHFAIVLLLVIAVWAGAFYTFIREELYDNIDDGLKNQKIQIIRKAFIDEKIVRTEQFDFNQFRISEVPESQYIEGNTFRTEQFFMEYEEGFEPYRVLETYFTDREGRYRKLEIRTSMVEEDEFLENLIFALICLYLLLVVSIVIVNTLVLGKVWKPFYRTLERLGNYQFGKNEEKTQKITHIDEFDMLNSEIDKMIHRNEYSFNQQKQFIENASHELQTPLAIAINKLELLIGDESLTEDKRLELSDVSDSLHRLVKLNRSLLMLSRIDNNQFAQKQLISFNEVSKKVASEFTDLFEYKAIDFSLVEKQIFETEMNPDLAYILISNLLRNALKHNKKEGKIEVTIIANVFSVKNTSTADMALDTNQIFNRFYKTNQDHTSTGLGLAIVKTIVDNHTHLHITYHYENGLHEFRLTRQI</sequence>
<dbReference type="Proteomes" id="UP000044026">
    <property type="component" value="Unassembled WGS sequence"/>
</dbReference>
<accession>A0A0B7H245</accession>
<dbReference type="SMART" id="SM00387">
    <property type="entry name" value="HATPase_c"/>
    <property type="match status" value="1"/>
</dbReference>
<dbReference type="EC" id="2.7.13.3" evidence="2"/>
<keyword evidence="5" id="KW-0418">Kinase</keyword>
<evidence type="ECO:0000256" key="5">
    <source>
        <dbReference type="ARBA" id="ARBA00022777"/>
    </source>
</evidence>
<keyword evidence="4 7" id="KW-0808">Transferase</keyword>
<evidence type="ECO:0000256" key="2">
    <source>
        <dbReference type="ARBA" id="ARBA00012438"/>
    </source>
</evidence>
<dbReference type="PANTHER" id="PTHR45453:SF1">
    <property type="entry name" value="PHOSPHATE REGULON SENSOR PROTEIN PHOR"/>
    <property type="match status" value="1"/>
</dbReference>
<dbReference type="SMART" id="SM00388">
    <property type="entry name" value="HisKA"/>
    <property type="match status" value="1"/>
</dbReference>
<dbReference type="AlphaFoldDB" id="A0A0B7H245"/>
<evidence type="ECO:0000256" key="4">
    <source>
        <dbReference type="ARBA" id="ARBA00022679"/>
    </source>
</evidence>